<feature type="transmembrane region" description="Helical" evidence="1">
    <location>
        <begin position="58"/>
        <end position="81"/>
    </location>
</feature>
<dbReference type="AlphaFoldDB" id="A0A0R2F1A2"/>
<keyword evidence="1" id="KW-1133">Transmembrane helix</keyword>
<protein>
    <submittedName>
        <fullName evidence="2">Uncharacterized protein</fullName>
    </submittedName>
</protein>
<feature type="transmembrane region" description="Helical" evidence="1">
    <location>
        <begin position="6"/>
        <end position="27"/>
    </location>
</feature>
<organism evidence="2 3">
    <name type="scientific">Weissella confusa</name>
    <name type="common">Lactobacillus confusus</name>
    <dbReference type="NCBI Taxonomy" id="1583"/>
    <lineage>
        <taxon>Bacteria</taxon>
        <taxon>Bacillati</taxon>
        <taxon>Bacillota</taxon>
        <taxon>Bacilli</taxon>
        <taxon>Lactobacillales</taxon>
        <taxon>Lactobacillaceae</taxon>
        <taxon>Weissella</taxon>
    </lineage>
</organism>
<evidence type="ECO:0000313" key="2">
    <source>
        <dbReference type="EMBL" id="MBC6499197.1"/>
    </source>
</evidence>
<sequence>MANTKTFKITAGIFAALALILLLGGILMDWPSRINNLVVWGSLSLSYLMMYIDGKKKWQLAFFGFFAIAFLVSVFTNFMALK</sequence>
<keyword evidence="1" id="KW-0472">Membrane</keyword>
<name>A0A0R2F1A2_WEICO</name>
<proteinExistence type="predicted"/>
<comment type="caution">
    <text evidence="2">The sequence shown here is derived from an EMBL/GenBank/DDBJ whole genome shotgun (WGS) entry which is preliminary data.</text>
</comment>
<dbReference type="EMBL" id="JACSZT010000008">
    <property type="protein sequence ID" value="MBC6499197.1"/>
    <property type="molecule type" value="Genomic_DNA"/>
</dbReference>
<dbReference type="OrthoDB" id="9806179at2"/>
<dbReference type="Proteomes" id="UP000650485">
    <property type="component" value="Unassembled WGS sequence"/>
</dbReference>
<keyword evidence="1" id="KW-0812">Transmembrane</keyword>
<evidence type="ECO:0000256" key="1">
    <source>
        <dbReference type="SAM" id="Phobius"/>
    </source>
</evidence>
<reference evidence="2" key="1">
    <citation type="submission" date="2020-08" db="EMBL/GenBank/DDBJ databases">
        <title>Complete genome sequence of Weissella confusa strain FS54 provides insights into metabolic potential.</title>
        <authorList>
            <person name="Fhoula I."/>
            <person name="Najjari A."/>
            <person name="Lekired A."/>
            <person name="Bessrour-Aouam N."/>
            <person name="Jaballah S."/>
            <person name="Klibi N."/>
            <person name="Ouzari H.-I."/>
        </authorList>
    </citation>
    <scope>NUCLEOTIDE SEQUENCE</scope>
    <source>
        <strain evidence="2">FS54</strain>
    </source>
</reference>
<evidence type="ECO:0000313" key="3">
    <source>
        <dbReference type="Proteomes" id="UP000650485"/>
    </source>
</evidence>
<gene>
    <name evidence="2" type="ORF">H7R52_11045</name>
</gene>
<dbReference type="RefSeq" id="WP_056973645.1">
    <property type="nucleotide sequence ID" value="NZ_BJZE01000009.1"/>
</dbReference>
<accession>A0A0R2F1A2</accession>